<evidence type="ECO:0000313" key="3">
    <source>
        <dbReference type="Proteomes" id="UP000266673"/>
    </source>
</evidence>
<feature type="coiled-coil region" evidence="1">
    <location>
        <begin position="9"/>
        <end position="43"/>
    </location>
</feature>
<accession>A0A397TRL6</accession>
<reference evidence="2 3" key="1">
    <citation type="submission" date="2018-06" db="EMBL/GenBank/DDBJ databases">
        <title>Comparative genomics reveals the genomic features of Rhizophagus irregularis, R. cerebriforme, R. diaphanum and Gigaspora rosea, and their symbiotic lifestyle signature.</title>
        <authorList>
            <person name="Morin E."/>
            <person name="San Clemente H."/>
            <person name="Chen E.C.H."/>
            <person name="De La Providencia I."/>
            <person name="Hainaut M."/>
            <person name="Kuo A."/>
            <person name="Kohler A."/>
            <person name="Murat C."/>
            <person name="Tang N."/>
            <person name="Roy S."/>
            <person name="Loubradou J."/>
            <person name="Henrissat B."/>
            <person name="Grigoriev I.V."/>
            <person name="Corradi N."/>
            <person name="Roux C."/>
            <person name="Martin F.M."/>
        </authorList>
    </citation>
    <scope>NUCLEOTIDE SEQUENCE [LARGE SCALE GENOMIC DNA]</scope>
    <source>
        <strain evidence="2 3">DAOM 194757</strain>
    </source>
</reference>
<gene>
    <name evidence="2" type="ORF">C2G38_2232929</name>
</gene>
<evidence type="ECO:0000313" key="2">
    <source>
        <dbReference type="EMBL" id="RIB00795.1"/>
    </source>
</evidence>
<protein>
    <submittedName>
        <fullName evidence="2">Uncharacterized protein</fullName>
    </submittedName>
</protein>
<keyword evidence="1" id="KW-0175">Coiled coil</keyword>
<comment type="caution">
    <text evidence="2">The sequence shown here is derived from an EMBL/GenBank/DDBJ whole genome shotgun (WGS) entry which is preliminary data.</text>
</comment>
<dbReference type="Proteomes" id="UP000266673">
    <property type="component" value="Unassembled WGS sequence"/>
</dbReference>
<name>A0A397TRL6_9GLOM</name>
<sequence>MIFQNNRRISGLENELLKLKSDSKDKEQTINELQNKIESLSIDSDHHYKDLYEISTKENRELNVKIEKLWSELDSLQKLVNQLTIERNKDDIENYLRDQLKLLKQENTRLNSLFNSDIHSQDFLKLSFNKKLSAPQFKDINGHVKIIKNKLKKKRNYQNVQYHSEDRTGQERRNDGYLRILRSQKRQAPEAGFIFDYKIQWFSRLRGS</sequence>
<dbReference type="AlphaFoldDB" id="A0A397TRL6"/>
<organism evidence="2 3">
    <name type="scientific">Gigaspora rosea</name>
    <dbReference type="NCBI Taxonomy" id="44941"/>
    <lineage>
        <taxon>Eukaryota</taxon>
        <taxon>Fungi</taxon>
        <taxon>Fungi incertae sedis</taxon>
        <taxon>Mucoromycota</taxon>
        <taxon>Glomeromycotina</taxon>
        <taxon>Glomeromycetes</taxon>
        <taxon>Diversisporales</taxon>
        <taxon>Gigasporaceae</taxon>
        <taxon>Gigaspora</taxon>
    </lineage>
</organism>
<keyword evidence="3" id="KW-1185">Reference proteome</keyword>
<dbReference type="EMBL" id="QKWP01003616">
    <property type="protein sequence ID" value="RIB00795.1"/>
    <property type="molecule type" value="Genomic_DNA"/>
</dbReference>
<proteinExistence type="predicted"/>
<evidence type="ECO:0000256" key="1">
    <source>
        <dbReference type="SAM" id="Coils"/>
    </source>
</evidence>